<evidence type="ECO:0000256" key="4">
    <source>
        <dbReference type="ARBA" id="ARBA00022679"/>
    </source>
</evidence>
<dbReference type="InterPro" id="IPR019843">
    <property type="entry name" value="DNA_pol-X_BS"/>
</dbReference>
<evidence type="ECO:0000313" key="12">
    <source>
        <dbReference type="Proteomes" id="UP000515163"/>
    </source>
</evidence>
<evidence type="ECO:0000256" key="1">
    <source>
        <dbReference type="ARBA" id="ARBA00001946"/>
    </source>
</evidence>
<dbReference type="FunFam" id="1.10.150.110:FF:000003">
    <property type="entry name" value="DNA polymerase mu"/>
    <property type="match status" value="1"/>
</dbReference>
<dbReference type="FunFam" id="3.30.210.10:FF:000005">
    <property type="entry name" value="DNA polymerase IV"/>
    <property type="match status" value="1"/>
</dbReference>
<dbReference type="InterPro" id="IPR022312">
    <property type="entry name" value="DNA_pol_X"/>
</dbReference>
<dbReference type="SUPFAM" id="SSF81585">
    <property type="entry name" value="PsbU/PolX domain-like"/>
    <property type="match status" value="1"/>
</dbReference>
<dbReference type="Gene3D" id="1.10.150.20">
    <property type="entry name" value="5' to 3' exonuclease, C-terminal subdomain"/>
    <property type="match status" value="1"/>
</dbReference>
<dbReference type="Proteomes" id="UP000515163">
    <property type="component" value="Unplaced"/>
</dbReference>
<dbReference type="Pfam" id="PF10391">
    <property type="entry name" value="DNA_pol_lambd_f"/>
    <property type="match status" value="1"/>
</dbReference>
<dbReference type="GeneID" id="116307670"/>
<dbReference type="Gene3D" id="3.30.210.10">
    <property type="entry name" value="DNA polymerase, thumb domain"/>
    <property type="match status" value="1"/>
</dbReference>
<name>A0A6P8JAH1_ACTTE</name>
<keyword evidence="5 9" id="KW-0548">Nucleotidyltransferase</keyword>
<proteinExistence type="inferred from homology"/>
<dbReference type="OrthoDB" id="205514at2759"/>
<evidence type="ECO:0000256" key="2">
    <source>
        <dbReference type="ARBA" id="ARBA00004123"/>
    </source>
</evidence>
<dbReference type="InterPro" id="IPR027421">
    <property type="entry name" value="DNA_pol_lamdba_lyase_dom_sf"/>
</dbReference>
<dbReference type="InterPro" id="IPR028207">
    <property type="entry name" value="DNA_pol_B_palm_palm"/>
</dbReference>
<dbReference type="Pfam" id="PF14791">
    <property type="entry name" value="DNA_pol_B_thumb"/>
    <property type="match status" value="1"/>
</dbReference>
<keyword evidence="4 9" id="KW-0808">Transferase</keyword>
<dbReference type="InterPro" id="IPR010996">
    <property type="entry name" value="HHH_MUS81"/>
</dbReference>
<dbReference type="AlphaFoldDB" id="A0A6P8JAH1"/>
<keyword evidence="7 9" id="KW-0460">Magnesium</keyword>
<dbReference type="KEGG" id="aten:116307670"/>
<dbReference type="PROSITE" id="PS00522">
    <property type="entry name" value="DNA_POLYMERASE_X"/>
    <property type="match status" value="1"/>
</dbReference>
<dbReference type="PANTHER" id="PTHR11276:SF40">
    <property type="entry name" value="BRCT DOMAIN-CONTAINING PROTEIN"/>
    <property type="match status" value="1"/>
</dbReference>
<gene>
    <name evidence="13" type="primary">LOC116307670</name>
</gene>
<dbReference type="FunCoup" id="A0A6P8JAH1">
    <property type="interactions" value="870"/>
</dbReference>
<dbReference type="GO" id="GO:0006303">
    <property type="term" value="P:double-strand break repair via nonhomologous end joining"/>
    <property type="evidence" value="ECO:0007669"/>
    <property type="project" value="TreeGrafter"/>
</dbReference>
<dbReference type="CDD" id="cd00141">
    <property type="entry name" value="NT_POLXc"/>
    <property type="match status" value="1"/>
</dbReference>
<dbReference type="Pfam" id="PF14716">
    <property type="entry name" value="HHH_8"/>
    <property type="match status" value="1"/>
</dbReference>
<dbReference type="InterPro" id="IPR018944">
    <property type="entry name" value="DNA_pol_lambd_fingers_domain"/>
</dbReference>
<dbReference type="InterPro" id="IPR029398">
    <property type="entry name" value="PolB_thumb"/>
</dbReference>
<evidence type="ECO:0000256" key="9">
    <source>
        <dbReference type="PIRNR" id="PIRNR000817"/>
    </source>
</evidence>
<sequence>MPCNQTLGLDLYLSRGTANSNLECLKLKRKSVENVELVNVNWLTACNTKGKPVTITESYRIKYSNPKEEYKPSDQQPSSNKDVKYICQRPAPLNHPNKIFTDALEVLERHAIYKDSSQRDIRALAFRRAACSLKSLPKKVEKMVEVAKLSHLGNHSRKVIQEILEKGVCDEVEEIRKSDFFHAMENFSPVYGCGPATGRKWFEQGYRSIEDVRQALKDKTLKVTNQQLVGIRFYESVVNGVSRSEADAITQLVTTQLDDLEPGCTIQLVGGYRRGKTSGHDVDLLITHPDDNKISHLLVKLVDRLEHLGHIVHKDISVGKTPIHRTDDKKKTVGGVMDQHDHCFCMFKMDTSDEKKEVTPDLVRRVDLIVAPMSQYPWTLLGWTGSKQFNRSLRLYATKELNIAVSNHGAWDRSKTPPQSIEATNERDIFAALNLTYREPEERNC</sequence>
<keyword evidence="12" id="KW-1185">Reference proteome</keyword>
<evidence type="ECO:0000256" key="10">
    <source>
        <dbReference type="PIRSR" id="PIRSR000817-1"/>
    </source>
</evidence>
<evidence type="ECO:0000256" key="6">
    <source>
        <dbReference type="ARBA" id="ARBA00022723"/>
    </source>
</evidence>
<evidence type="ECO:0000256" key="8">
    <source>
        <dbReference type="ARBA" id="ARBA00023242"/>
    </source>
</evidence>
<dbReference type="InParanoid" id="A0A6P8JAH1"/>
<feature type="binding site" evidence="10">
    <location>
        <position position="281"/>
    </location>
    <ligand>
        <name>Mg(2+)</name>
        <dbReference type="ChEBI" id="CHEBI:18420"/>
    </ligand>
</feature>
<dbReference type="RefSeq" id="XP_031573805.1">
    <property type="nucleotide sequence ID" value="XM_031717945.1"/>
</dbReference>
<dbReference type="GO" id="GO:0005634">
    <property type="term" value="C:nucleus"/>
    <property type="evidence" value="ECO:0007669"/>
    <property type="project" value="UniProtKB-SubCell"/>
</dbReference>
<feature type="binding site" evidence="10">
    <location>
        <position position="283"/>
    </location>
    <ligand>
        <name>Mg(2+)</name>
        <dbReference type="ChEBI" id="CHEBI:18420"/>
    </ligand>
</feature>
<dbReference type="InterPro" id="IPR043519">
    <property type="entry name" value="NT_sf"/>
</dbReference>
<dbReference type="GO" id="GO:0003677">
    <property type="term" value="F:DNA binding"/>
    <property type="evidence" value="ECO:0007669"/>
    <property type="project" value="UniProtKB-UniRule"/>
</dbReference>
<dbReference type="InterPro" id="IPR037160">
    <property type="entry name" value="DNA_Pol_thumb_sf"/>
</dbReference>
<evidence type="ECO:0000256" key="7">
    <source>
        <dbReference type="ARBA" id="ARBA00022842"/>
    </source>
</evidence>
<dbReference type="InterPro" id="IPR002054">
    <property type="entry name" value="DNA-dir_DNA_pol_X"/>
</dbReference>
<comment type="cofactor">
    <cofactor evidence="1 10">
        <name>Mg(2+)</name>
        <dbReference type="ChEBI" id="CHEBI:18420"/>
    </cofactor>
</comment>
<comment type="subcellular location">
    <subcellularLocation>
        <location evidence="2 9">Nucleus</location>
    </subcellularLocation>
</comment>
<dbReference type="SUPFAM" id="SSF81301">
    <property type="entry name" value="Nucleotidyltransferase"/>
    <property type="match status" value="1"/>
</dbReference>
<keyword evidence="8 9" id="KW-0539">Nucleus</keyword>
<dbReference type="Gene3D" id="1.10.150.110">
    <property type="entry name" value="DNA polymerase beta, N-terminal domain-like"/>
    <property type="match status" value="1"/>
</dbReference>
<evidence type="ECO:0000256" key="3">
    <source>
        <dbReference type="ARBA" id="ARBA00008323"/>
    </source>
</evidence>
<protein>
    <submittedName>
        <fullName evidence="13">DNA-directed DNA/RNA polymerase mu-like</fullName>
    </submittedName>
</protein>
<dbReference type="InterPro" id="IPR001726">
    <property type="entry name" value="TdT/Mu"/>
</dbReference>
<organism evidence="12 13">
    <name type="scientific">Actinia tenebrosa</name>
    <name type="common">Australian red waratah sea anemone</name>
    <dbReference type="NCBI Taxonomy" id="6105"/>
    <lineage>
        <taxon>Eukaryota</taxon>
        <taxon>Metazoa</taxon>
        <taxon>Cnidaria</taxon>
        <taxon>Anthozoa</taxon>
        <taxon>Hexacorallia</taxon>
        <taxon>Actiniaria</taxon>
        <taxon>Actiniidae</taxon>
        <taxon>Actinia</taxon>
    </lineage>
</organism>
<keyword evidence="6 9" id="KW-0479">Metal-binding</keyword>
<dbReference type="PANTHER" id="PTHR11276">
    <property type="entry name" value="DNA POLYMERASE TYPE-X FAMILY MEMBER"/>
    <property type="match status" value="1"/>
</dbReference>
<reference evidence="13" key="1">
    <citation type="submission" date="2025-08" db="UniProtKB">
        <authorList>
            <consortium name="RefSeq"/>
        </authorList>
    </citation>
    <scope>IDENTIFICATION</scope>
    <source>
        <tissue evidence="13">Tentacle</tissue>
    </source>
</reference>
<comment type="similarity">
    <text evidence="3 9">Belongs to the DNA polymerase type-X family.</text>
</comment>
<feature type="domain" description="DNA-directed DNA polymerase X" evidence="11">
    <location>
        <begin position="94"/>
        <end position="444"/>
    </location>
</feature>
<evidence type="ECO:0000256" key="5">
    <source>
        <dbReference type="ARBA" id="ARBA00022695"/>
    </source>
</evidence>
<dbReference type="Gene3D" id="3.30.460.10">
    <property type="entry name" value="Beta Polymerase, domain 2"/>
    <property type="match status" value="1"/>
</dbReference>
<dbReference type="SUPFAM" id="SSF47802">
    <property type="entry name" value="DNA polymerase beta, N-terminal domain-like"/>
    <property type="match status" value="1"/>
</dbReference>
<accession>A0A6P8JAH1</accession>
<dbReference type="PIRSF" id="PIRSF000817">
    <property type="entry name" value="DNA_NT"/>
    <property type="match status" value="1"/>
</dbReference>
<dbReference type="GO" id="GO:0003887">
    <property type="term" value="F:DNA-directed DNA polymerase activity"/>
    <property type="evidence" value="ECO:0007669"/>
    <property type="project" value="UniProtKB-UniRule"/>
</dbReference>
<dbReference type="PRINTS" id="PR00869">
    <property type="entry name" value="DNAPOLX"/>
</dbReference>
<dbReference type="GO" id="GO:0046872">
    <property type="term" value="F:metal ion binding"/>
    <property type="evidence" value="ECO:0007669"/>
    <property type="project" value="UniProtKB-UniRule"/>
</dbReference>
<evidence type="ECO:0000313" key="13">
    <source>
        <dbReference type="RefSeq" id="XP_031573805.1"/>
    </source>
</evidence>
<dbReference type="Pfam" id="PF14792">
    <property type="entry name" value="DNA_pol_B_palm"/>
    <property type="match status" value="1"/>
</dbReference>
<dbReference type="SMART" id="SM00483">
    <property type="entry name" value="POLXc"/>
    <property type="match status" value="1"/>
</dbReference>
<dbReference type="PRINTS" id="PR00871">
    <property type="entry name" value="DNAPOLXTDT"/>
</dbReference>
<feature type="binding site" evidence="10">
    <location>
        <position position="367"/>
    </location>
    <ligand>
        <name>Mg(2+)</name>
        <dbReference type="ChEBI" id="CHEBI:18420"/>
    </ligand>
</feature>
<evidence type="ECO:0000259" key="11">
    <source>
        <dbReference type="SMART" id="SM00483"/>
    </source>
</evidence>